<comment type="caution">
    <text evidence="1">The sequence shown here is derived from an EMBL/GenBank/DDBJ whole genome shotgun (WGS) entry which is preliminary data.</text>
</comment>
<evidence type="ECO:0000313" key="2">
    <source>
        <dbReference type="Proteomes" id="UP000054815"/>
    </source>
</evidence>
<sequence length="59" mass="6746">MASRVTHDGLLALRNHWQKKKVAEKQRSFFDYKCEGNACVCRWNGSGMVTLASNHLTHL</sequence>
<dbReference type="EMBL" id="JYDU01000070">
    <property type="protein sequence ID" value="KRX94535.1"/>
    <property type="molecule type" value="Genomic_DNA"/>
</dbReference>
<protein>
    <submittedName>
        <fullName evidence="1">Uncharacterized protein</fullName>
    </submittedName>
</protein>
<evidence type="ECO:0000313" key="1">
    <source>
        <dbReference type="EMBL" id="KRX94535.1"/>
    </source>
</evidence>
<reference evidence="1 2" key="1">
    <citation type="submission" date="2015-01" db="EMBL/GenBank/DDBJ databases">
        <title>Evolution of Trichinella species and genotypes.</title>
        <authorList>
            <person name="Korhonen P.K."/>
            <person name="Edoardo P."/>
            <person name="Giuseppe L.R."/>
            <person name="Gasser R.B."/>
        </authorList>
    </citation>
    <scope>NUCLEOTIDE SEQUENCE [LARGE SCALE GENOMIC DNA]</scope>
    <source>
        <strain evidence="1">ISS141</strain>
    </source>
</reference>
<accession>A0A0V0Y2Y7</accession>
<gene>
    <name evidence="1" type="ORF">T4E_10245</name>
</gene>
<name>A0A0V0Y2Y7_TRIPS</name>
<organism evidence="1 2">
    <name type="scientific">Trichinella pseudospiralis</name>
    <name type="common">Parasitic roundworm</name>
    <dbReference type="NCBI Taxonomy" id="6337"/>
    <lineage>
        <taxon>Eukaryota</taxon>
        <taxon>Metazoa</taxon>
        <taxon>Ecdysozoa</taxon>
        <taxon>Nematoda</taxon>
        <taxon>Enoplea</taxon>
        <taxon>Dorylaimia</taxon>
        <taxon>Trichinellida</taxon>
        <taxon>Trichinellidae</taxon>
        <taxon>Trichinella</taxon>
    </lineage>
</organism>
<dbReference type="AlphaFoldDB" id="A0A0V0Y2Y7"/>
<dbReference type="Proteomes" id="UP000054815">
    <property type="component" value="Unassembled WGS sequence"/>
</dbReference>
<proteinExistence type="predicted"/>